<organism evidence="1 2">
    <name type="scientific">Entomophthora muscae</name>
    <dbReference type="NCBI Taxonomy" id="34485"/>
    <lineage>
        <taxon>Eukaryota</taxon>
        <taxon>Fungi</taxon>
        <taxon>Fungi incertae sedis</taxon>
        <taxon>Zoopagomycota</taxon>
        <taxon>Entomophthoromycotina</taxon>
        <taxon>Entomophthoromycetes</taxon>
        <taxon>Entomophthorales</taxon>
        <taxon>Entomophthoraceae</taxon>
        <taxon>Entomophthora</taxon>
    </lineage>
</organism>
<reference evidence="1" key="1">
    <citation type="submission" date="2022-04" db="EMBL/GenBank/DDBJ databases">
        <title>Genome of the entomopathogenic fungus Entomophthora muscae.</title>
        <authorList>
            <person name="Elya C."/>
            <person name="Lovett B.R."/>
            <person name="Lee E."/>
            <person name="Macias A.M."/>
            <person name="Hajek A.E."/>
            <person name="De Bivort B.L."/>
            <person name="Kasson M.T."/>
            <person name="De Fine Licht H.H."/>
            <person name="Stajich J.E."/>
        </authorList>
    </citation>
    <scope>NUCLEOTIDE SEQUENCE</scope>
    <source>
        <strain evidence="1">Berkeley</strain>
    </source>
</reference>
<dbReference type="EMBL" id="QTSX02000248">
    <property type="protein sequence ID" value="KAJ9087506.1"/>
    <property type="molecule type" value="Genomic_DNA"/>
</dbReference>
<proteinExistence type="predicted"/>
<protein>
    <submittedName>
        <fullName evidence="1">Uncharacterized protein</fullName>
    </submittedName>
</protein>
<name>A0ACC2UM10_9FUNG</name>
<gene>
    <name evidence="1" type="ORF">DSO57_1032716</name>
</gene>
<dbReference type="Proteomes" id="UP001165960">
    <property type="component" value="Unassembled WGS sequence"/>
</dbReference>
<sequence>MKNNLLVGELHILGDFKVGPSDFINIKASNLTIEGASSNLTFNMNPKKILINNSTIENIIGLDGAKLKQLQLLNCQVTSFSLLNVESLSSLHVQGFKGDIRALLPNLKYVDSAVFRNIFQDSITLGIGMVTNSLEITGNWDVETVHLPNLRKAGLIYIHNNYIPMYFKAPLLESSEMKLYSHIISLDIPKTLMWSGKSLFNANNFCQDYSSLFREKGLQFETLIDCLPFCYSNVTVTTDNLRLLIKCAEIGGTLTIDKNSPADIYLFRLSSVDSLVISEYYGLFNAPHLQNIKQALKLEKTSFTLSSLQNVKSVQSLVLKNISGSVDITYLLVKESMHIQNCQLSGINGILAPKLKSLTIRNCPSPKVLQIMNLQSVDELIISNSDLSYLSSRDYIPFDINKRALIEDSKSSGIALKVKSIFGTFTLKDNSLLEELYLSDLEALGSPIKNIGNPSLKKVKISHAMLGSHPHTVSQQGNILLILLLIFRDHLSIKYF</sequence>
<accession>A0ACC2UM10</accession>
<comment type="caution">
    <text evidence="1">The sequence shown here is derived from an EMBL/GenBank/DDBJ whole genome shotgun (WGS) entry which is preliminary data.</text>
</comment>
<keyword evidence="2" id="KW-1185">Reference proteome</keyword>
<evidence type="ECO:0000313" key="2">
    <source>
        <dbReference type="Proteomes" id="UP001165960"/>
    </source>
</evidence>
<evidence type="ECO:0000313" key="1">
    <source>
        <dbReference type="EMBL" id="KAJ9087506.1"/>
    </source>
</evidence>